<dbReference type="PANTHER" id="PTHR43129">
    <property type="entry name" value="FOSMIDOMYCIN RESISTANCE PROTEIN"/>
    <property type="match status" value="1"/>
</dbReference>
<evidence type="ECO:0000256" key="1">
    <source>
        <dbReference type="ARBA" id="ARBA00004651"/>
    </source>
</evidence>
<organism evidence="8 9">
    <name type="scientific">Sulfobacillus thermosulfidooxidans (strain DSM 9293 / VKM B-1269 / AT-1)</name>
    <dbReference type="NCBI Taxonomy" id="929705"/>
    <lineage>
        <taxon>Bacteria</taxon>
        <taxon>Bacillati</taxon>
        <taxon>Bacillota</taxon>
        <taxon>Clostridia</taxon>
        <taxon>Eubacteriales</taxon>
        <taxon>Clostridiales Family XVII. Incertae Sedis</taxon>
        <taxon>Sulfobacillus</taxon>
    </lineage>
</organism>
<keyword evidence="5 6" id="KW-0472">Membrane</keyword>
<feature type="transmembrane region" description="Helical" evidence="6">
    <location>
        <begin position="144"/>
        <end position="167"/>
    </location>
</feature>
<feature type="transmembrane region" description="Helical" evidence="6">
    <location>
        <begin position="337"/>
        <end position="361"/>
    </location>
</feature>
<dbReference type="SUPFAM" id="SSF103473">
    <property type="entry name" value="MFS general substrate transporter"/>
    <property type="match status" value="1"/>
</dbReference>
<protein>
    <submittedName>
        <fullName evidence="8">MFS transporter, FSR family, fosmidomycin resistance protein</fullName>
    </submittedName>
</protein>
<gene>
    <name evidence="8" type="ORF">SAMN00768000_2981</name>
</gene>
<dbReference type="Proteomes" id="UP000192660">
    <property type="component" value="Unassembled WGS sequence"/>
</dbReference>
<evidence type="ECO:0000313" key="8">
    <source>
        <dbReference type="EMBL" id="SMC06716.1"/>
    </source>
</evidence>
<dbReference type="Gene3D" id="1.20.1250.20">
    <property type="entry name" value="MFS general substrate transporter like domains"/>
    <property type="match status" value="2"/>
</dbReference>
<dbReference type="InterPro" id="IPR036259">
    <property type="entry name" value="MFS_trans_sf"/>
</dbReference>
<dbReference type="InterPro" id="IPR011701">
    <property type="entry name" value="MFS"/>
</dbReference>
<keyword evidence="4 6" id="KW-1133">Transmembrane helix</keyword>
<dbReference type="AlphaFoldDB" id="A0A1W1WKC3"/>
<dbReference type="CDD" id="cd17478">
    <property type="entry name" value="MFS_FsR"/>
    <property type="match status" value="1"/>
</dbReference>
<dbReference type="GO" id="GO:0022857">
    <property type="term" value="F:transmembrane transporter activity"/>
    <property type="evidence" value="ECO:0007669"/>
    <property type="project" value="InterPro"/>
</dbReference>
<dbReference type="EMBL" id="FWWY01000001">
    <property type="protein sequence ID" value="SMC06716.1"/>
    <property type="molecule type" value="Genomic_DNA"/>
</dbReference>
<feature type="transmembrane region" description="Helical" evidence="6">
    <location>
        <begin position="276"/>
        <end position="296"/>
    </location>
</feature>
<comment type="subcellular location">
    <subcellularLocation>
        <location evidence="1">Cell membrane</location>
        <topology evidence="1">Multi-pass membrane protein</topology>
    </subcellularLocation>
</comment>
<feature type="transmembrane region" description="Helical" evidence="6">
    <location>
        <begin position="83"/>
        <end position="100"/>
    </location>
</feature>
<keyword evidence="3 6" id="KW-0812">Transmembrane</keyword>
<evidence type="ECO:0000256" key="6">
    <source>
        <dbReference type="SAM" id="Phobius"/>
    </source>
</evidence>
<feature type="transmembrane region" description="Helical" evidence="6">
    <location>
        <begin position="247"/>
        <end position="264"/>
    </location>
</feature>
<dbReference type="Pfam" id="PF07690">
    <property type="entry name" value="MFS_1"/>
    <property type="match status" value="1"/>
</dbReference>
<evidence type="ECO:0000256" key="5">
    <source>
        <dbReference type="ARBA" id="ARBA00023136"/>
    </source>
</evidence>
<name>A0A1W1WKC3_SULTA</name>
<evidence type="ECO:0000259" key="7">
    <source>
        <dbReference type="PROSITE" id="PS50850"/>
    </source>
</evidence>
<feature type="transmembrane region" description="Helical" evidence="6">
    <location>
        <begin position="367"/>
        <end position="386"/>
    </location>
</feature>
<sequence length="389" mass="41111">MVTTGAMAVPSRKRGVWKTGFFTFAHFLNDSYPNLYPALLPILMVAMHFSVALAGLLSSIAALTTQLLQPVMGLWADRVGTRYFVVGGLMVGSIVSAAALAFSPSYAIFVMALLVAGLGNAAFHPHASALVGELAKSRKGLGMSFFMIGGNFGRALAPIAATTAFLYWGRHGLWILAIPGVVMAGVMWWVMRPAPRPQSRAVHIWTPAFRQGLKHSGNLLVVVMLRNLASMATVTLVPILWHSLHRSLSEAAALLSVLFIVGSLGNMTGGAISDRIGAKPVLIGSAVASTIFLLWFLHAQGIWIWITIGLLGFALYSTGSVVMVAGQSLFPDNKGMASGLTLGVGNTLGALAVGVIGILAKHTSTEIALNTTALLLLLSIPFSIRLRAI</sequence>
<dbReference type="PROSITE" id="PS50850">
    <property type="entry name" value="MFS"/>
    <property type="match status" value="1"/>
</dbReference>
<keyword evidence="2" id="KW-0813">Transport</keyword>
<feature type="transmembrane region" description="Helical" evidence="6">
    <location>
        <begin position="173"/>
        <end position="191"/>
    </location>
</feature>
<feature type="domain" description="Major facilitator superfamily (MFS) profile" evidence="7">
    <location>
        <begin position="1"/>
        <end position="389"/>
    </location>
</feature>
<feature type="transmembrane region" description="Helical" evidence="6">
    <location>
        <begin position="106"/>
        <end position="123"/>
    </location>
</feature>
<feature type="transmembrane region" description="Helical" evidence="6">
    <location>
        <begin position="302"/>
        <end position="325"/>
    </location>
</feature>
<dbReference type="InterPro" id="IPR020846">
    <property type="entry name" value="MFS_dom"/>
</dbReference>
<reference evidence="9" key="1">
    <citation type="submission" date="2017-04" db="EMBL/GenBank/DDBJ databases">
        <authorList>
            <person name="Varghese N."/>
            <person name="Submissions S."/>
        </authorList>
    </citation>
    <scope>NUCLEOTIDE SEQUENCE [LARGE SCALE GENOMIC DNA]</scope>
    <source>
        <strain evidence="9">DSM 9293</strain>
    </source>
</reference>
<evidence type="ECO:0000256" key="2">
    <source>
        <dbReference type="ARBA" id="ARBA00022448"/>
    </source>
</evidence>
<evidence type="ECO:0000313" key="9">
    <source>
        <dbReference type="Proteomes" id="UP000192660"/>
    </source>
</evidence>
<dbReference type="PANTHER" id="PTHR43129:SF1">
    <property type="entry name" value="FOSMIDOMYCIN RESISTANCE PROTEIN"/>
    <property type="match status" value="1"/>
</dbReference>
<dbReference type="RefSeq" id="WP_028963630.1">
    <property type="nucleotide sequence ID" value="NZ_FWWY01000001.1"/>
</dbReference>
<keyword evidence="9" id="KW-1185">Reference proteome</keyword>
<feature type="transmembrane region" description="Helical" evidence="6">
    <location>
        <begin position="219"/>
        <end position="241"/>
    </location>
</feature>
<dbReference type="GO" id="GO:0005886">
    <property type="term" value="C:plasma membrane"/>
    <property type="evidence" value="ECO:0007669"/>
    <property type="project" value="UniProtKB-SubCell"/>
</dbReference>
<evidence type="ECO:0000256" key="4">
    <source>
        <dbReference type="ARBA" id="ARBA00022989"/>
    </source>
</evidence>
<dbReference type="OrthoDB" id="9770492at2"/>
<feature type="transmembrane region" description="Helical" evidence="6">
    <location>
        <begin position="38"/>
        <end position="63"/>
    </location>
</feature>
<evidence type="ECO:0000256" key="3">
    <source>
        <dbReference type="ARBA" id="ARBA00022692"/>
    </source>
</evidence>
<accession>A0A1W1WKC3</accession>
<proteinExistence type="predicted"/>
<dbReference type="STRING" id="28034.BFX07_10620"/>